<dbReference type="Pfam" id="PF20216">
    <property type="entry name" value="DUF6576"/>
    <property type="match status" value="1"/>
</dbReference>
<feature type="transmembrane region" description="Helical" evidence="5">
    <location>
        <begin position="20"/>
        <end position="41"/>
    </location>
</feature>
<dbReference type="AlphaFoldDB" id="A0A8T4HCF0"/>
<evidence type="ECO:0000256" key="4">
    <source>
        <dbReference type="ARBA" id="ARBA00023136"/>
    </source>
</evidence>
<dbReference type="RefSeq" id="WP_353545933.1">
    <property type="nucleotide sequence ID" value="NZ_JAGKSB010000002.1"/>
</dbReference>
<feature type="transmembrane region" description="Helical" evidence="5">
    <location>
        <begin position="74"/>
        <end position="98"/>
    </location>
</feature>
<dbReference type="InterPro" id="IPR046483">
    <property type="entry name" value="DUF6576"/>
</dbReference>
<gene>
    <name evidence="8" type="ORF">J5U18_02540</name>
</gene>
<dbReference type="SUPFAM" id="SSF144091">
    <property type="entry name" value="Rhomboid-like"/>
    <property type="match status" value="1"/>
</dbReference>
<comment type="caution">
    <text evidence="8">The sequence shown here is derived from an EMBL/GenBank/DDBJ whole genome shotgun (WGS) entry which is preliminary data.</text>
</comment>
<protein>
    <submittedName>
        <fullName evidence="8">Rhomboid family intramembrane serine protease</fullName>
        <ecNumber evidence="8">3.4.21.105</ecNumber>
    </submittedName>
</protein>
<evidence type="ECO:0000313" key="8">
    <source>
        <dbReference type="EMBL" id="MBP3942451.1"/>
    </source>
</evidence>
<name>A0A8T4HCF0_9SPHI</name>
<feature type="domain" description="Peptidase S54 rhomboid" evidence="6">
    <location>
        <begin position="69"/>
        <end position="211"/>
    </location>
</feature>
<dbReference type="GO" id="GO:0016020">
    <property type="term" value="C:membrane"/>
    <property type="evidence" value="ECO:0007669"/>
    <property type="project" value="UniProtKB-SubCell"/>
</dbReference>
<dbReference type="InterPro" id="IPR022764">
    <property type="entry name" value="Peptidase_S54_rhomboid_dom"/>
</dbReference>
<keyword evidence="9" id="KW-1185">Reference proteome</keyword>
<comment type="subcellular location">
    <subcellularLocation>
        <location evidence="1">Membrane</location>
        <topology evidence="1">Multi-pass membrane protein</topology>
    </subcellularLocation>
</comment>
<proteinExistence type="predicted"/>
<sequence>MRDNALKNFWRDVFMTGSPIPYIILAQVTIFIVIHLFDLLLELQLIQVSLYDRSVSYLAIPRDFQQFLKQPWSLLSYSFTYVGLFKILFDCMWLYWIGNLFLTFLNRRQFLFIYISTVLLTAVVYLGVAQIPYFQQSIQGSLMTATASITALLIATATLIPQYELRLFLFGNVRLKTLAIVITAIEFIFFFLTNKPASIALLASGLFGFACIKMLQSGRDWSAIFKKSARRKSKLRVVHSQPIYPRSKSVIDLPNQEEIDQILDKISLSGYESLTSHEKEILFRASRKSIKNEKE</sequence>
<dbReference type="Gene3D" id="1.20.1540.10">
    <property type="entry name" value="Rhomboid-like"/>
    <property type="match status" value="1"/>
</dbReference>
<evidence type="ECO:0000256" key="1">
    <source>
        <dbReference type="ARBA" id="ARBA00004141"/>
    </source>
</evidence>
<feature type="domain" description="DUF6576" evidence="7">
    <location>
        <begin position="255"/>
        <end position="288"/>
    </location>
</feature>
<feature type="transmembrane region" description="Helical" evidence="5">
    <location>
        <begin position="110"/>
        <end position="134"/>
    </location>
</feature>
<feature type="transmembrane region" description="Helical" evidence="5">
    <location>
        <begin position="140"/>
        <end position="161"/>
    </location>
</feature>
<dbReference type="EC" id="3.4.21.105" evidence="8"/>
<keyword evidence="8" id="KW-0645">Protease</keyword>
<dbReference type="GO" id="GO:0004252">
    <property type="term" value="F:serine-type endopeptidase activity"/>
    <property type="evidence" value="ECO:0007669"/>
    <property type="project" value="InterPro"/>
</dbReference>
<organism evidence="8 9">
    <name type="scientific">Rhinopithecimicrobium faecis</name>
    <dbReference type="NCBI Taxonomy" id="2820698"/>
    <lineage>
        <taxon>Bacteria</taxon>
        <taxon>Pseudomonadati</taxon>
        <taxon>Bacteroidota</taxon>
        <taxon>Sphingobacteriia</taxon>
        <taxon>Sphingobacteriales</taxon>
        <taxon>Sphingobacteriaceae</taxon>
        <taxon>Rhinopithecimicrobium</taxon>
    </lineage>
</organism>
<keyword evidence="4 5" id="KW-0472">Membrane</keyword>
<evidence type="ECO:0000256" key="3">
    <source>
        <dbReference type="ARBA" id="ARBA00022989"/>
    </source>
</evidence>
<dbReference type="EMBL" id="JAGKSB010000002">
    <property type="protein sequence ID" value="MBP3942451.1"/>
    <property type="molecule type" value="Genomic_DNA"/>
</dbReference>
<keyword evidence="3 5" id="KW-1133">Transmembrane helix</keyword>
<evidence type="ECO:0000256" key="2">
    <source>
        <dbReference type="ARBA" id="ARBA00022692"/>
    </source>
</evidence>
<keyword evidence="8" id="KW-0378">Hydrolase</keyword>
<feature type="transmembrane region" description="Helical" evidence="5">
    <location>
        <begin position="173"/>
        <end position="192"/>
    </location>
</feature>
<evidence type="ECO:0000259" key="7">
    <source>
        <dbReference type="Pfam" id="PF20216"/>
    </source>
</evidence>
<dbReference type="InterPro" id="IPR035952">
    <property type="entry name" value="Rhomboid-like_sf"/>
</dbReference>
<dbReference type="Pfam" id="PF01694">
    <property type="entry name" value="Rhomboid"/>
    <property type="match status" value="1"/>
</dbReference>
<accession>A0A8T4HCF0</accession>
<dbReference type="GO" id="GO:0006508">
    <property type="term" value="P:proteolysis"/>
    <property type="evidence" value="ECO:0007669"/>
    <property type="project" value="UniProtKB-KW"/>
</dbReference>
<evidence type="ECO:0000259" key="6">
    <source>
        <dbReference type="Pfam" id="PF01694"/>
    </source>
</evidence>
<reference evidence="8" key="1">
    <citation type="submission" date="2021-03" db="EMBL/GenBank/DDBJ databases">
        <authorList>
            <person name="Lu T."/>
            <person name="Wang Q."/>
            <person name="Han X."/>
        </authorList>
    </citation>
    <scope>NUCLEOTIDE SEQUENCE</scope>
    <source>
        <strain evidence="8">WQ 2009</strain>
    </source>
</reference>
<keyword evidence="2 5" id="KW-0812">Transmembrane</keyword>
<dbReference type="Proteomes" id="UP000679691">
    <property type="component" value="Unassembled WGS sequence"/>
</dbReference>
<evidence type="ECO:0000256" key="5">
    <source>
        <dbReference type="SAM" id="Phobius"/>
    </source>
</evidence>
<evidence type="ECO:0000313" key="9">
    <source>
        <dbReference type="Proteomes" id="UP000679691"/>
    </source>
</evidence>